<organism evidence="1 2">
    <name type="scientific">Stylosanthes scabra</name>
    <dbReference type="NCBI Taxonomy" id="79078"/>
    <lineage>
        <taxon>Eukaryota</taxon>
        <taxon>Viridiplantae</taxon>
        <taxon>Streptophyta</taxon>
        <taxon>Embryophyta</taxon>
        <taxon>Tracheophyta</taxon>
        <taxon>Spermatophyta</taxon>
        <taxon>Magnoliopsida</taxon>
        <taxon>eudicotyledons</taxon>
        <taxon>Gunneridae</taxon>
        <taxon>Pentapetalae</taxon>
        <taxon>rosids</taxon>
        <taxon>fabids</taxon>
        <taxon>Fabales</taxon>
        <taxon>Fabaceae</taxon>
        <taxon>Papilionoideae</taxon>
        <taxon>50 kb inversion clade</taxon>
        <taxon>dalbergioids sensu lato</taxon>
        <taxon>Dalbergieae</taxon>
        <taxon>Pterocarpus clade</taxon>
        <taxon>Stylosanthes</taxon>
    </lineage>
</organism>
<evidence type="ECO:0000313" key="1">
    <source>
        <dbReference type="EMBL" id="MED6173545.1"/>
    </source>
</evidence>
<dbReference type="EMBL" id="JASCZI010151570">
    <property type="protein sequence ID" value="MED6173545.1"/>
    <property type="molecule type" value="Genomic_DNA"/>
</dbReference>
<keyword evidence="2" id="KW-1185">Reference proteome</keyword>
<protein>
    <submittedName>
        <fullName evidence="1">Uncharacterized protein</fullName>
    </submittedName>
</protein>
<proteinExistence type="predicted"/>
<comment type="caution">
    <text evidence="1">The sequence shown here is derived from an EMBL/GenBank/DDBJ whole genome shotgun (WGS) entry which is preliminary data.</text>
</comment>
<gene>
    <name evidence="1" type="ORF">PIB30_060491</name>
</gene>
<reference evidence="1 2" key="1">
    <citation type="journal article" date="2023" name="Plants (Basel)">
        <title>Bridging the Gap: Combining Genomics and Transcriptomics Approaches to Understand Stylosanthes scabra, an Orphan Legume from the Brazilian Caatinga.</title>
        <authorList>
            <person name="Ferreira-Neto J.R.C."/>
            <person name="da Silva M.D."/>
            <person name="Binneck E."/>
            <person name="de Melo N.F."/>
            <person name="da Silva R.H."/>
            <person name="de Melo A.L.T.M."/>
            <person name="Pandolfi V."/>
            <person name="Bustamante F.O."/>
            <person name="Brasileiro-Vidal A.C."/>
            <person name="Benko-Iseppon A.M."/>
        </authorList>
    </citation>
    <scope>NUCLEOTIDE SEQUENCE [LARGE SCALE GENOMIC DNA]</scope>
    <source>
        <tissue evidence="1">Leaves</tissue>
    </source>
</reference>
<dbReference type="Proteomes" id="UP001341840">
    <property type="component" value="Unassembled WGS sequence"/>
</dbReference>
<evidence type="ECO:0000313" key="2">
    <source>
        <dbReference type="Proteomes" id="UP001341840"/>
    </source>
</evidence>
<name>A0ABU6VLL1_9FABA</name>
<accession>A0ABU6VLL1</accession>
<sequence>MARFSPCLLRLRVINPYEIMINDISIFHGFIEPNIRNSCPELARADVSDVPGLVSCQNAPKVASPCRRVVKLLPEASEGEASVGFDG</sequence>